<comment type="caution">
    <text evidence="2">The sequence shown here is derived from an EMBL/GenBank/DDBJ whole genome shotgun (WGS) entry which is preliminary data.</text>
</comment>
<dbReference type="RefSeq" id="WP_343924897.1">
    <property type="nucleotide sequence ID" value="NZ_BAAAIR010000043.1"/>
</dbReference>
<feature type="compositionally biased region" description="Basic and acidic residues" evidence="1">
    <location>
        <begin position="73"/>
        <end position="85"/>
    </location>
</feature>
<dbReference type="EMBL" id="JBHSLN010000024">
    <property type="protein sequence ID" value="MFC5298067.1"/>
    <property type="molecule type" value="Genomic_DNA"/>
</dbReference>
<feature type="region of interest" description="Disordered" evidence="1">
    <location>
        <begin position="44"/>
        <end position="93"/>
    </location>
</feature>
<reference evidence="3" key="1">
    <citation type="journal article" date="2019" name="Int. J. Syst. Evol. Microbiol.">
        <title>The Global Catalogue of Microorganisms (GCM) 10K type strain sequencing project: providing services to taxonomists for standard genome sequencing and annotation.</title>
        <authorList>
            <consortium name="The Broad Institute Genomics Platform"/>
            <consortium name="The Broad Institute Genome Sequencing Center for Infectious Disease"/>
            <person name="Wu L."/>
            <person name="Ma J."/>
        </authorList>
    </citation>
    <scope>NUCLEOTIDE SEQUENCE [LARGE SCALE GENOMIC DNA]</scope>
    <source>
        <strain evidence="3">CGMCC 1.16455</strain>
    </source>
</reference>
<dbReference type="GeneID" id="303298007"/>
<evidence type="ECO:0000313" key="2">
    <source>
        <dbReference type="EMBL" id="MFC5298067.1"/>
    </source>
</evidence>
<protein>
    <submittedName>
        <fullName evidence="2">Uncharacterized protein</fullName>
    </submittedName>
</protein>
<sequence length="93" mass="9957">MRNATIATSRTRAAADHLIDYRPLPAAWGDVEALHELRAAKAQAAEHGLDPSTLEIAASDGGPRRSRRPLALLRRERGARADRSHAAGQLASA</sequence>
<organism evidence="2 3">
    <name type="scientific">Brachybacterium tyrofermentans</name>
    <dbReference type="NCBI Taxonomy" id="47848"/>
    <lineage>
        <taxon>Bacteria</taxon>
        <taxon>Bacillati</taxon>
        <taxon>Actinomycetota</taxon>
        <taxon>Actinomycetes</taxon>
        <taxon>Micrococcales</taxon>
        <taxon>Dermabacteraceae</taxon>
        <taxon>Brachybacterium</taxon>
    </lineage>
</organism>
<name>A0ABW0FF81_9MICO</name>
<gene>
    <name evidence="2" type="ORF">ACFPK8_11145</name>
</gene>
<evidence type="ECO:0000313" key="3">
    <source>
        <dbReference type="Proteomes" id="UP001595937"/>
    </source>
</evidence>
<dbReference type="Proteomes" id="UP001595937">
    <property type="component" value="Unassembled WGS sequence"/>
</dbReference>
<accession>A0ABW0FF81</accession>
<evidence type="ECO:0000256" key="1">
    <source>
        <dbReference type="SAM" id="MobiDB-lite"/>
    </source>
</evidence>
<proteinExistence type="predicted"/>
<keyword evidence="3" id="KW-1185">Reference proteome</keyword>